<dbReference type="EMBL" id="CP109441">
    <property type="protein sequence ID" value="WUV43775.1"/>
    <property type="molecule type" value="Genomic_DNA"/>
</dbReference>
<protein>
    <recommendedName>
        <fullName evidence="6">Novel STAND NTPase 1 domain-containing protein</fullName>
    </recommendedName>
</protein>
<dbReference type="PROSITE" id="PS00678">
    <property type="entry name" value="WD_REPEATS_1"/>
    <property type="match status" value="3"/>
</dbReference>
<evidence type="ECO:0000256" key="3">
    <source>
        <dbReference type="PROSITE-ProRule" id="PRU00221"/>
    </source>
</evidence>
<feature type="repeat" description="WD" evidence="3">
    <location>
        <begin position="964"/>
        <end position="997"/>
    </location>
</feature>
<dbReference type="PRINTS" id="PR00320">
    <property type="entry name" value="GPROTEINBRPT"/>
</dbReference>
<name>A0ABZ1YP72_9NOCA</name>
<dbReference type="SUPFAM" id="SSF52540">
    <property type="entry name" value="P-loop containing nucleoside triphosphate hydrolases"/>
    <property type="match status" value="1"/>
</dbReference>
<dbReference type="InterPro" id="IPR020472">
    <property type="entry name" value="WD40_PAC1"/>
</dbReference>
<proteinExistence type="predicted"/>
<dbReference type="PANTHER" id="PTHR19879:SF9">
    <property type="entry name" value="TRANSCRIPTION INITIATION FACTOR TFIID SUBUNIT 5"/>
    <property type="match status" value="1"/>
</dbReference>
<keyword evidence="8" id="KW-1185">Reference proteome</keyword>
<dbReference type="PROSITE" id="PS50082">
    <property type="entry name" value="WD_REPEATS_2"/>
    <property type="match status" value="5"/>
</dbReference>
<keyword evidence="5" id="KW-0812">Transmembrane</keyword>
<dbReference type="InterPro" id="IPR011047">
    <property type="entry name" value="Quinoprotein_ADH-like_sf"/>
</dbReference>
<keyword evidence="1 3" id="KW-0853">WD repeat</keyword>
<gene>
    <name evidence="7" type="ORF">OG563_31780</name>
</gene>
<dbReference type="SUPFAM" id="SSF50998">
    <property type="entry name" value="Quinoprotein alcohol dehydrogenase-like"/>
    <property type="match status" value="1"/>
</dbReference>
<feature type="repeat" description="WD" evidence="3">
    <location>
        <begin position="724"/>
        <end position="758"/>
    </location>
</feature>
<sequence>MESRLRPSPRTVFAQQFAALFAAAGNPTLRRVATAAEARMRAARAPGQKNGASVQRISDWKSGRNVPARFESLLPVLLTLIDEARKSSKPVPPALLDVQEWQRLWAASNAWDPASEATECPYLGLTSYRRADAELFFGRSRPTAELAELVRATMGPEGDGGIVMLVGASGAGKSSLLAAGLLPALADPVDDWAVATMTPGTAPVAALSAAVRGDRTGNSVVTADTAAPAVTGRADDAGLVDGGRSGPGAGESEKTDDSSEFITAALAEWGVDRHRLLIVDQFEELFTLCRDEDEREAFLAALEHLAIRGEREPAAVVIAVRADFYARCLDVPLLEDALKHRSYLLGPMRLDELAEAITRPAELAGYKLESGLEELVISELCGLGGQRRAYDPGALPLVSHVMAAVWQRRDGTRLTIEGYRAAGGVIGSVAATAEKAWGELTDFQQSIGKQVLLGLVAVGDDSRDTRRKVTRAELIHQTVEAAEAALEVLARTRLITLDAESAYLTHEIVLDAWPRLRTWIDEDRVGYLERQRLQADAADWATGGRDPSLLYRGARLITMQEHADKGAIGAVAEEFLAASQQARRRTQRRSSARMVVLALLGVIALVLAGVAFVQSGTAKTQRDNAIFAAVLAESDRLETTDPSLSAQLVLAADKLRPGDPEVRVRLLNTQNMALASALPGHEGFVHALAVRPDGRFIASGGSDKTVRLWDISDRRHPREVGRPLTGSTGSVYAVAFSPDGSLLASASGDNTVQLWDVRDPAHPIMIGTPLPSGYPNVLVFGADGKTLVTASKDLPIMFWDIGDPTRPTPIGTPIPKLSSDPPTFATVGPSLRTAVTVGINGETLLWRIPDPHSTAVSVRLTSDVLSAASSPESAFTPDAVSAAISPDGAVVAVAGREAIHLWDVRDPVTPRAIGQPLNIGPPSVGTPIAFSPDGRTVVAVSDRGTATAWNIADPDHPATVGGRLAGTKGAVTAICFAPDGQTVVTGGQDGAVRVWSMPRIGPGDNLTRAYEPIIDASGTRMVVRSGDRAVEVWQISDPNTPRRLGRLELPLSGATNMAMTSDGRLLVVGDERYLGVLIDIADPTAMRVLSELPAETGQLSAVGFSPDSRLLVTAGLTGVSGTTPNDVIRVWDVSDPVRPRAVGEPISAAHDYPFGVQFSPDGRRLAVARMQESVTMWDIVNPAAPKRLGHIAAGQAQSGITLAFTPDGRTLVTSGDDLRIRVWDVQNPSEPVAIDAPLIGHTTLIGSMSFSPDGRLLASGGLDAVQLWDFTNPRKPEPIKHPVTAAASSTFWITAFHPGGEYLVGADSGGIRVWDLNPQHSIARICDATTPRLSSEVWKDHLPGLPYRRPCE</sequence>
<dbReference type="InterPro" id="IPR001680">
    <property type="entry name" value="WD40_rpt"/>
</dbReference>
<feature type="repeat" description="WD" evidence="3">
    <location>
        <begin position="678"/>
        <end position="719"/>
    </location>
</feature>
<dbReference type="SUPFAM" id="SSF50978">
    <property type="entry name" value="WD40 repeat-like"/>
    <property type="match status" value="1"/>
</dbReference>
<dbReference type="PROSITE" id="PS50294">
    <property type="entry name" value="WD_REPEATS_REGION"/>
    <property type="match status" value="4"/>
</dbReference>
<evidence type="ECO:0000256" key="2">
    <source>
        <dbReference type="ARBA" id="ARBA00022737"/>
    </source>
</evidence>
<evidence type="ECO:0000313" key="7">
    <source>
        <dbReference type="EMBL" id="WUV43775.1"/>
    </source>
</evidence>
<evidence type="ECO:0000259" key="6">
    <source>
        <dbReference type="Pfam" id="PF20703"/>
    </source>
</evidence>
<evidence type="ECO:0000256" key="5">
    <source>
        <dbReference type="SAM" id="Phobius"/>
    </source>
</evidence>
<evidence type="ECO:0000313" key="8">
    <source>
        <dbReference type="Proteomes" id="UP001432062"/>
    </source>
</evidence>
<dbReference type="SMART" id="SM00320">
    <property type="entry name" value="WD40"/>
    <property type="match status" value="11"/>
</dbReference>
<feature type="domain" description="Novel STAND NTPase 1" evidence="6">
    <location>
        <begin position="121"/>
        <end position="547"/>
    </location>
</feature>
<keyword evidence="2" id="KW-0677">Repeat</keyword>
<feature type="compositionally biased region" description="Gly residues" evidence="4">
    <location>
        <begin position="240"/>
        <end position="249"/>
    </location>
</feature>
<dbReference type="InterPro" id="IPR049052">
    <property type="entry name" value="nSTAND1"/>
</dbReference>
<keyword evidence="5" id="KW-0472">Membrane</keyword>
<dbReference type="InterPro" id="IPR019775">
    <property type="entry name" value="WD40_repeat_CS"/>
</dbReference>
<feature type="region of interest" description="Disordered" evidence="4">
    <location>
        <begin position="233"/>
        <end position="257"/>
    </location>
</feature>
<dbReference type="InterPro" id="IPR027417">
    <property type="entry name" value="P-loop_NTPase"/>
</dbReference>
<feature type="transmembrane region" description="Helical" evidence="5">
    <location>
        <begin position="594"/>
        <end position="613"/>
    </location>
</feature>
<dbReference type="Proteomes" id="UP001432062">
    <property type="component" value="Chromosome"/>
</dbReference>
<dbReference type="RefSeq" id="WP_327096932.1">
    <property type="nucleotide sequence ID" value="NZ_CP109149.1"/>
</dbReference>
<dbReference type="PANTHER" id="PTHR19879">
    <property type="entry name" value="TRANSCRIPTION INITIATION FACTOR TFIID"/>
    <property type="match status" value="1"/>
</dbReference>
<accession>A0ABZ1YP72</accession>
<feature type="repeat" description="WD" evidence="3">
    <location>
        <begin position="1238"/>
        <end position="1263"/>
    </location>
</feature>
<dbReference type="InterPro" id="IPR036322">
    <property type="entry name" value="WD40_repeat_dom_sf"/>
</dbReference>
<dbReference type="InterPro" id="IPR015943">
    <property type="entry name" value="WD40/YVTN_repeat-like_dom_sf"/>
</dbReference>
<feature type="repeat" description="WD" evidence="3">
    <location>
        <begin position="1192"/>
        <end position="1233"/>
    </location>
</feature>
<evidence type="ECO:0000256" key="1">
    <source>
        <dbReference type="ARBA" id="ARBA00022574"/>
    </source>
</evidence>
<keyword evidence="5" id="KW-1133">Transmembrane helix</keyword>
<evidence type="ECO:0000256" key="4">
    <source>
        <dbReference type="SAM" id="MobiDB-lite"/>
    </source>
</evidence>
<dbReference type="Pfam" id="PF00400">
    <property type="entry name" value="WD40"/>
    <property type="match status" value="6"/>
</dbReference>
<organism evidence="7 8">
    <name type="scientific">Nocardia vinacea</name>
    <dbReference type="NCBI Taxonomy" id="96468"/>
    <lineage>
        <taxon>Bacteria</taxon>
        <taxon>Bacillati</taxon>
        <taxon>Actinomycetota</taxon>
        <taxon>Actinomycetes</taxon>
        <taxon>Mycobacteriales</taxon>
        <taxon>Nocardiaceae</taxon>
        <taxon>Nocardia</taxon>
    </lineage>
</organism>
<dbReference type="CDD" id="cd00200">
    <property type="entry name" value="WD40"/>
    <property type="match status" value="1"/>
</dbReference>
<reference evidence="7" key="1">
    <citation type="submission" date="2022-10" db="EMBL/GenBank/DDBJ databases">
        <title>The complete genomes of actinobacterial strains from the NBC collection.</title>
        <authorList>
            <person name="Joergensen T.S."/>
            <person name="Alvarez Arevalo M."/>
            <person name="Sterndorff E.B."/>
            <person name="Faurdal D."/>
            <person name="Vuksanovic O."/>
            <person name="Mourched A.-S."/>
            <person name="Charusanti P."/>
            <person name="Shaw S."/>
            <person name="Blin K."/>
            <person name="Weber T."/>
        </authorList>
    </citation>
    <scope>NUCLEOTIDE SEQUENCE</scope>
    <source>
        <strain evidence="7">NBC_01482</strain>
    </source>
</reference>
<dbReference type="Gene3D" id="2.130.10.10">
    <property type="entry name" value="YVTN repeat-like/Quinoprotein amine dehydrogenase"/>
    <property type="match status" value="5"/>
</dbReference>
<dbReference type="Pfam" id="PF20703">
    <property type="entry name" value="nSTAND1"/>
    <property type="match status" value="1"/>
</dbReference>